<keyword evidence="1" id="KW-0378">Hydrolase</keyword>
<keyword evidence="2" id="KW-0546">Nucleotide metabolism</keyword>
<dbReference type="InterPro" id="IPR011962">
    <property type="entry name" value="dCTP_deaminase"/>
</dbReference>
<dbReference type="NCBIfam" id="TIGR02274">
    <property type="entry name" value="dCTP_deam"/>
    <property type="match status" value="1"/>
</dbReference>
<sequence length="249" mass="28532">MRTIEPRRRSANLSMRLFRNLRYNTNLKPPSPVCRSSSNMSILTKQEILDRVKSGNIAFYPGLDKFQLQMHAVDLRLGFTFLIPKAWKMTPKGRQALSIDPLKDHGPEYFDVIELEQGQCFELLPQEYVLVSTFETIKVPDDLMAVLYPRSSVNRKGLSVDLTGIIDSGYEGPLTLPIRNNTQSQVIQLHPGERFCQLVFEELAHKIEPKKSRWHQKDVVEKGKKEKGVEMKLVFSGDLKKLKSNFSAL</sequence>
<evidence type="ECO:0000256" key="2">
    <source>
        <dbReference type="ARBA" id="ARBA00023080"/>
    </source>
</evidence>
<reference evidence="4" key="1">
    <citation type="submission" date="2017-09" db="EMBL/GenBank/DDBJ databases">
        <title>Depth-based differentiation of microbial function through sediment-hosted aquifers and enrichment of novel symbionts in the deep terrestrial subsurface.</title>
        <authorList>
            <person name="Probst A.J."/>
            <person name="Ladd B."/>
            <person name="Jarett J.K."/>
            <person name="Geller-Mcgrath D.E."/>
            <person name="Sieber C.M.K."/>
            <person name="Emerson J.B."/>
            <person name="Anantharaman K."/>
            <person name="Thomas B.C."/>
            <person name="Malmstrom R."/>
            <person name="Stieglmeier M."/>
            <person name="Klingl A."/>
            <person name="Woyke T."/>
            <person name="Ryan C.M."/>
            <person name="Banfield J.F."/>
        </authorList>
    </citation>
    <scope>NUCLEOTIDE SEQUENCE [LARGE SCALE GENOMIC DNA]</scope>
</reference>
<dbReference type="CDD" id="cd07557">
    <property type="entry name" value="trimeric_dUTPase"/>
    <property type="match status" value="1"/>
</dbReference>
<dbReference type="SUPFAM" id="SSF51283">
    <property type="entry name" value="dUTPase-like"/>
    <property type="match status" value="1"/>
</dbReference>
<evidence type="ECO:0000256" key="1">
    <source>
        <dbReference type="ARBA" id="ARBA00022801"/>
    </source>
</evidence>
<dbReference type="InterPro" id="IPR033704">
    <property type="entry name" value="dUTPase_trimeric"/>
</dbReference>
<dbReference type="PANTHER" id="PTHR42680:SF3">
    <property type="entry name" value="DCTP DEAMINASE"/>
    <property type="match status" value="1"/>
</dbReference>
<dbReference type="Pfam" id="PF22769">
    <property type="entry name" value="DCD"/>
    <property type="match status" value="1"/>
</dbReference>
<name>A0A2H0UC60_9BACT</name>
<gene>
    <name evidence="3" type="primary">dcd</name>
    <name evidence="3" type="ORF">COU18_01210</name>
</gene>
<proteinExistence type="predicted"/>
<comment type="caution">
    <text evidence="3">The sequence shown here is derived from an EMBL/GenBank/DDBJ whole genome shotgun (WGS) entry which is preliminary data.</text>
</comment>
<protein>
    <submittedName>
        <fullName evidence="3">dCTP deaminase</fullName>
    </submittedName>
</protein>
<dbReference type="GO" id="GO:0008829">
    <property type="term" value="F:dCTP deaminase activity"/>
    <property type="evidence" value="ECO:0007669"/>
    <property type="project" value="InterPro"/>
</dbReference>
<dbReference type="Proteomes" id="UP000231192">
    <property type="component" value="Unassembled WGS sequence"/>
</dbReference>
<organism evidence="3 4">
    <name type="scientific">Candidatus Kaiserbacteria bacterium CG10_big_fil_rev_8_21_14_0_10_51_14</name>
    <dbReference type="NCBI Taxonomy" id="1974610"/>
    <lineage>
        <taxon>Bacteria</taxon>
        <taxon>Candidatus Kaiseribacteriota</taxon>
    </lineage>
</organism>
<dbReference type="GO" id="GO:0006229">
    <property type="term" value="P:dUTP biosynthetic process"/>
    <property type="evidence" value="ECO:0007669"/>
    <property type="project" value="InterPro"/>
</dbReference>
<accession>A0A2H0UC60</accession>
<dbReference type="PANTHER" id="PTHR42680">
    <property type="entry name" value="DCTP DEAMINASE"/>
    <property type="match status" value="1"/>
</dbReference>
<dbReference type="EMBL" id="PFBK01000003">
    <property type="protein sequence ID" value="PIR84009.1"/>
    <property type="molecule type" value="Genomic_DNA"/>
</dbReference>
<dbReference type="AlphaFoldDB" id="A0A2H0UC60"/>
<dbReference type="InterPro" id="IPR036157">
    <property type="entry name" value="dUTPase-like_sf"/>
</dbReference>
<evidence type="ECO:0000313" key="3">
    <source>
        <dbReference type="EMBL" id="PIR84009.1"/>
    </source>
</evidence>
<evidence type="ECO:0000313" key="4">
    <source>
        <dbReference type="Proteomes" id="UP000231192"/>
    </source>
</evidence>
<dbReference type="Gene3D" id="2.70.40.10">
    <property type="match status" value="1"/>
</dbReference>